<feature type="transmembrane region" description="Helical" evidence="14">
    <location>
        <begin position="12"/>
        <end position="36"/>
    </location>
</feature>
<evidence type="ECO:0000256" key="8">
    <source>
        <dbReference type="ARBA" id="ARBA00022741"/>
    </source>
</evidence>
<dbReference type="InterPro" id="IPR003660">
    <property type="entry name" value="HAMP_dom"/>
</dbReference>
<dbReference type="SUPFAM" id="SSF158472">
    <property type="entry name" value="HAMP domain-like"/>
    <property type="match status" value="1"/>
</dbReference>
<evidence type="ECO:0000256" key="5">
    <source>
        <dbReference type="ARBA" id="ARBA00022553"/>
    </source>
</evidence>
<feature type="domain" description="Histidine kinase" evidence="15">
    <location>
        <begin position="259"/>
        <end position="478"/>
    </location>
</feature>
<dbReference type="Gene3D" id="3.30.565.10">
    <property type="entry name" value="Histidine kinase-like ATPase, C-terminal domain"/>
    <property type="match status" value="1"/>
</dbReference>
<dbReference type="Pfam" id="PF00672">
    <property type="entry name" value="HAMP"/>
    <property type="match status" value="1"/>
</dbReference>
<name>A0A5D0WN62_9FIRM</name>
<comment type="catalytic activity">
    <reaction evidence="1">
        <text>ATP + protein L-histidine = ADP + protein N-phospho-L-histidine.</text>
        <dbReference type="EC" id="2.7.13.3"/>
    </reaction>
</comment>
<comment type="subcellular location">
    <subcellularLocation>
        <location evidence="2">Cell membrane</location>
        <topology evidence="2">Multi-pass membrane protein</topology>
    </subcellularLocation>
</comment>
<evidence type="ECO:0000256" key="13">
    <source>
        <dbReference type="ARBA" id="ARBA00023136"/>
    </source>
</evidence>
<keyword evidence="13 14" id="KW-0472">Membrane</keyword>
<dbReference type="InterPro" id="IPR005467">
    <property type="entry name" value="His_kinase_dom"/>
</dbReference>
<dbReference type="InterPro" id="IPR050398">
    <property type="entry name" value="HssS/ArlS-like"/>
</dbReference>
<evidence type="ECO:0000259" key="16">
    <source>
        <dbReference type="PROSITE" id="PS50885"/>
    </source>
</evidence>
<dbReference type="Gene3D" id="1.10.287.130">
    <property type="match status" value="1"/>
</dbReference>
<dbReference type="EC" id="2.7.13.3" evidence="3"/>
<dbReference type="PRINTS" id="PR00344">
    <property type="entry name" value="BCTRLSENSOR"/>
</dbReference>
<dbReference type="InterPro" id="IPR003661">
    <property type="entry name" value="HisK_dim/P_dom"/>
</dbReference>
<dbReference type="PROSITE" id="PS50885">
    <property type="entry name" value="HAMP"/>
    <property type="match status" value="1"/>
</dbReference>
<dbReference type="Pfam" id="PF00512">
    <property type="entry name" value="HisKA"/>
    <property type="match status" value="1"/>
</dbReference>
<dbReference type="InterPro" id="IPR004358">
    <property type="entry name" value="Sig_transdc_His_kin-like_C"/>
</dbReference>
<dbReference type="GO" id="GO:0005524">
    <property type="term" value="F:ATP binding"/>
    <property type="evidence" value="ECO:0007669"/>
    <property type="project" value="UniProtKB-KW"/>
</dbReference>
<evidence type="ECO:0000313" key="18">
    <source>
        <dbReference type="Proteomes" id="UP000322619"/>
    </source>
</evidence>
<sequence length="489" mass="55642">MSIKRRLFFSNILMLIIPVILGFLVVGGIALIFLGVTGYSFNRILYDDEYFKHAVEQTSDFSDEWLLNNDLESLKAELTKFNAQYKDFGLSLSIYQDQEEIYSATASKNKPFIDIVLSQDERHLFVMDDTAVYRENAGQYSIVLVDSNYLRYSGDNYENYRSSLISLGIFMFLLFIVIILLTNRFLTQFVFNKITESLDKLVYGVHQVRDGQLDYRIEYSGEDEFSGICSDFNEMAQRLLEFVNGKQKDEANRKELIAGISHDLRTPLTSIKAYVEGIEKGIASTPVIQKHYLNIIKEKTNDLEYIVNQLFLFSKIDIGEFPFNLERVEISAELKGFIGSISGEYQKKGLVIDFNNQSEQEYVKIDRIQLQNAIINILENSVKYKNKEPATIDITIWDDEEDVFVSFSDNGPGVPCEALEHLFDIFYRVDPSRSNLSKGSGLGLAITAKILERLGGSIRAENVINGGLSIVLRFPLDAGGDSIEENSNY</sequence>
<dbReference type="SUPFAM" id="SSF55874">
    <property type="entry name" value="ATPase domain of HSP90 chaperone/DNA topoisomerase II/histidine kinase"/>
    <property type="match status" value="1"/>
</dbReference>
<dbReference type="CDD" id="cd00082">
    <property type="entry name" value="HisKA"/>
    <property type="match status" value="1"/>
</dbReference>
<evidence type="ECO:0000256" key="2">
    <source>
        <dbReference type="ARBA" id="ARBA00004651"/>
    </source>
</evidence>
<dbReference type="SMART" id="SM00304">
    <property type="entry name" value="HAMP"/>
    <property type="match status" value="1"/>
</dbReference>
<dbReference type="InterPro" id="IPR036890">
    <property type="entry name" value="HATPase_C_sf"/>
</dbReference>
<evidence type="ECO:0000256" key="14">
    <source>
        <dbReference type="SAM" id="Phobius"/>
    </source>
</evidence>
<evidence type="ECO:0000256" key="12">
    <source>
        <dbReference type="ARBA" id="ARBA00023012"/>
    </source>
</evidence>
<evidence type="ECO:0000256" key="9">
    <source>
        <dbReference type="ARBA" id="ARBA00022777"/>
    </source>
</evidence>
<dbReference type="InterPro" id="IPR036097">
    <property type="entry name" value="HisK_dim/P_sf"/>
</dbReference>
<evidence type="ECO:0000259" key="15">
    <source>
        <dbReference type="PROSITE" id="PS50109"/>
    </source>
</evidence>
<keyword evidence="6" id="KW-0808">Transferase</keyword>
<comment type="caution">
    <text evidence="17">The sequence shown here is derived from an EMBL/GenBank/DDBJ whole genome shotgun (WGS) entry which is preliminary data.</text>
</comment>
<dbReference type="CDD" id="cd06225">
    <property type="entry name" value="HAMP"/>
    <property type="match status" value="1"/>
</dbReference>
<feature type="domain" description="HAMP" evidence="16">
    <location>
        <begin position="192"/>
        <end position="244"/>
    </location>
</feature>
<organism evidence="17 18">
    <name type="scientific">Acetobacterium wieringae</name>
    <dbReference type="NCBI Taxonomy" id="52694"/>
    <lineage>
        <taxon>Bacteria</taxon>
        <taxon>Bacillati</taxon>
        <taxon>Bacillota</taxon>
        <taxon>Clostridia</taxon>
        <taxon>Eubacteriales</taxon>
        <taxon>Eubacteriaceae</taxon>
        <taxon>Acetobacterium</taxon>
    </lineage>
</organism>
<evidence type="ECO:0000256" key="3">
    <source>
        <dbReference type="ARBA" id="ARBA00012438"/>
    </source>
</evidence>
<dbReference type="PROSITE" id="PS50109">
    <property type="entry name" value="HIS_KIN"/>
    <property type="match status" value="1"/>
</dbReference>
<keyword evidence="10" id="KW-0067">ATP-binding</keyword>
<evidence type="ECO:0000256" key="10">
    <source>
        <dbReference type="ARBA" id="ARBA00022840"/>
    </source>
</evidence>
<evidence type="ECO:0000256" key="6">
    <source>
        <dbReference type="ARBA" id="ARBA00022679"/>
    </source>
</evidence>
<keyword evidence="11 14" id="KW-1133">Transmembrane helix</keyword>
<dbReference type="Gene3D" id="6.10.340.10">
    <property type="match status" value="1"/>
</dbReference>
<keyword evidence="12" id="KW-0902">Two-component regulatory system</keyword>
<dbReference type="GO" id="GO:0005886">
    <property type="term" value="C:plasma membrane"/>
    <property type="evidence" value="ECO:0007669"/>
    <property type="project" value="UniProtKB-SubCell"/>
</dbReference>
<dbReference type="InterPro" id="IPR003594">
    <property type="entry name" value="HATPase_dom"/>
</dbReference>
<dbReference type="SMART" id="SM00388">
    <property type="entry name" value="HisKA"/>
    <property type="match status" value="1"/>
</dbReference>
<evidence type="ECO:0000256" key="1">
    <source>
        <dbReference type="ARBA" id="ARBA00000085"/>
    </source>
</evidence>
<accession>A0A5D0WN62</accession>
<dbReference type="SMART" id="SM00387">
    <property type="entry name" value="HATPase_c"/>
    <property type="match status" value="1"/>
</dbReference>
<keyword evidence="9 17" id="KW-0418">Kinase</keyword>
<keyword evidence="7 14" id="KW-0812">Transmembrane</keyword>
<evidence type="ECO:0000256" key="7">
    <source>
        <dbReference type="ARBA" id="ARBA00022692"/>
    </source>
</evidence>
<dbReference type="PANTHER" id="PTHR45528:SF1">
    <property type="entry name" value="SENSOR HISTIDINE KINASE CPXA"/>
    <property type="match status" value="1"/>
</dbReference>
<dbReference type="AlphaFoldDB" id="A0A5D0WN62"/>
<protein>
    <recommendedName>
        <fullName evidence="3">histidine kinase</fullName>
        <ecNumber evidence="3">2.7.13.3</ecNumber>
    </recommendedName>
</protein>
<keyword evidence="4" id="KW-1003">Cell membrane</keyword>
<keyword evidence="5" id="KW-0597">Phosphoprotein</keyword>
<feature type="transmembrane region" description="Helical" evidence="14">
    <location>
        <begin position="164"/>
        <end position="186"/>
    </location>
</feature>
<dbReference type="RefSeq" id="WP_148637616.1">
    <property type="nucleotide sequence ID" value="NZ_VSLA01000015.1"/>
</dbReference>
<keyword evidence="8" id="KW-0547">Nucleotide-binding</keyword>
<dbReference type="EMBL" id="VSLA01000015">
    <property type="protein sequence ID" value="TYC85534.1"/>
    <property type="molecule type" value="Genomic_DNA"/>
</dbReference>
<evidence type="ECO:0000313" key="17">
    <source>
        <dbReference type="EMBL" id="TYC85534.1"/>
    </source>
</evidence>
<proteinExistence type="predicted"/>
<evidence type="ECO:0000256" key="4">
    <source>
        <dbReference type="ARBA" id="ARBA00022475"/>
    </source>
</evidence>
<reference evidence="17 18" key="1">
    <citation type="submission" date="2019-08" db="EMBL/GenBank/DDBJ databases">
        <title>Isolation and enrichment of carboxydotrophic bacteria from anaerobic sludge for the production of bio-based chemicals from syngas.</title>
        <authorList>
            <person name="Antares A.L."/>
            <person name="Moreira J."/>
            <person name="Diender M."/>
            <person name="Parshina S.N."/>
            <person name="Stams A.J.M."/>
            <person name="Alves M."/>
            <person name="Alves J.I."/>
            <person name="Sousa D.Z."/>
        </authorList>
    </citation>
    <scope>NUCLEOTIDE SEQUENCE [LARGE SCALE GENOMIC DNA]</scope>
    <source>
        <strain evidence="17 18">JM</strain>
    </source>
</reference>
<dbReference type="Pfam" id="PF02518">
    <property type="entry name" value="HATPase_c"/>
    <property type="match status" value="1"/>
</dbReference>
<evidence type="ECO:0000256" key="11">
    <source>
        <dbReference type="ARBA" id="ARBA00022989"/>
    </source>
</evidence>
<gene>
    <name evidence="17" type="ORF">FXB42_09445</name>
</gene>
<dbReference type="Proteomes" id="UP000322619">
    <property type="component" value="Unassembled WGS sequence"/>
</dbReference>
<dbReference type="SUPFAM" id="SSF47384">
    <property type="entry name" value="Homodimeric domain of signal transducing histidine kinase"/>
    <property type="match status" value="1"/>
</dbReference>
<dbReference type="PANTHER" id="PTHR45528">
    <property type="entry name" value="SENSOR HISTIDINE KINASE CPXA"/>
    <property type="match status" value="1"/>
</dbReference>
<dbReference type="GO" id="GO:0000155">
    <property type="term" value="F:phosphorelay sensor kinase activity"/>
    <property type="evidence" value="ECO:0007669"/>
    <property type="project" value="InterPro"/>
</dbReference>